<gene>
    <name evidence="1" type="ORF">SCP_0702300</name>
</gene>
<accession>A0A401GTH6</accession>
<dbReference type="RefSeq" id="XP_027615957.1">
    <property type="nucleotide sequence ID" value="XM_027760156.1"/>
</dbReference>
<reference evidence="1 2" key="1">
    <citation type="journal article" date="2018" name="Sci. Rep.">
        <title>Genome sequence of the cauliflower mushroom Sparassis crispa (Hanabiratake) and its association with beneficial usage.</title>
        <authorList>
            <person name="Kiyama R."/>
            <person name="Furutani Y."/>
            <person name="Kawaguchi K."/>
            <person name="Nakanishi T."/>
        </authorList>
    </citation>
    <scope>NUCLEOTIDE SEQUENCE [LARGE SCALE GENOMIC DNA]</scope>
</reference>
<dbReference type="EMBL" id="BFAD01000007">
    <property type="protein sequence ID" value="GBE85044.1"/>
    <property type="molecule type" value="Genomic_DNA"/>
</dbReference>
<dbReference type="GeneID" id="38781961"/>
<name>A0A401GTH6_9APHY</name>
<organism evidence="1 2">
    <name type="scientific">Sparassis crispa</name>
    <dbReference type="NCBI Taxonomy" id="139825"/>
    <lineage>
        <taxon>Eukaryota</taxon>
        <taxon>Fungi</taxon>
        <taxon>Dikarya</taxon>
        <taxon>Basidiomycota</taxon>
        <taxon>Agaricomycotina</taxon>
        <taxon>Agaricomycetes</taxon>
        <taxon>Polyporales</taxon>
        <taxon>Sparassidaceae</taxon>
        <taxon>Sparassis</taxon>
    </lineage>
</organism>
<proteinExistence type="predicted"/>
<dbReference type="AlphaFoldDB" id="A0A401GTH6"/>
<protein>
    <submittedName>
        <fullName evidence="1">Uncharacterized protein</fullName>
    </submittedName>
</protein>
<evidence type="ECO:0000313" key="2">
    <source>
        <dbReference type="Proteomes" id="UP000287166"/>
    </source>
</evidence>
<evidence type="ECO:0000313" key="1">
    <source>
        <dbReference type="EMBL" id="GBE85044.1"/>
    </source>
</evidence>
<dbReference type="Proteomes" id="UP000287166">
    <property type="component" value="Unassembled WGS sequence"/>
</dbReference>
<dbReference type="InParanoid" id="A0A401GTH6"/>
<sequence length="253" mass="27959">MPAVNSLTGGAQRAVQCGSCNDVPCLGEFAFTRRSSRGTEEDAVQFAPYEWNVRARRKFVTANLNDATACRSALFRTRPSSCRCAFQRSDWLHAGEPPLCIAAIASAVRFYEFLHGQETVHAARRRTPPGMRRRRRARKYGYEAKRTPWIRMRGDRWPIPDDGAGGIGAGTGTRRGIKVVGLGCRAPASPRVCSPAASFRLPYPSTRGLLGARACRSSMSKSADCYEEALDGAGPRFRRETPALGRTRPERHR</sequence>
<keyword evidence="2" id="KW-1185">Reference proteome</keyword>
<comment type="caution">
    <text evidence="1">The sequence shown here is derived from an EMBL/GenBank/DDBJ whole genome shotgun (WGS) entry which is preliminary data.</text>
</comment>